<organism evidence="2 3">
    <name type="scientific">Mycena indigotica</name>
    <dbReference type="NCBI Taxonomy" id="2126181"/>
    <lineage>
        <taxon>Eukaryota</taxon>
        <taxon>Fungi</taxon>
        <taxon>Dikarya</taxon>
        <taxon>Basidiomycota</taxon>
        <taxon>Agaricomycotina</taxon>
        <taxon>Agaricomycetes</taxon>
        <taxon>Agaricomycetidae</taxon>
        <taxon>Agaricales</taxon>
        <taxon>Marasmiineae</taxon>
        <taxon>Mycenaceae</taxon>
        <taxon>Mycena</taxon>
    </lineage>
</organism>
<dbReference type="RefSeq" id="XP_037224595.1">
    <property type="nucleotide sequence ID" value="XM_037359500.1"/>
</dbReference>
<protein>
    <submittedName>
        <fullName evidence="2">Protein kinase domain-containing protein</fullName>
    </submittedName>
</protein>
<proteinExistence type="predicted"/>
<keyword evidence="2" id="KW-0418">Kinase</keyword>
<keyword evidence="2" id="KW-0808">Transferase</keyword>
<comment type="caution">
    <text evidence="2">The sequence shown here is derived from an EMBL/GenBank/DDBJ whole genome shotgun (WGS) entry which is preliminary data.</text>
</comment>
<dbReference type="GO" id="GO:0016301">
    <property type="term" value="F:kinase activity"/>
    <property type="evidence" value="ECO:0007669"/>
    <property type="project" value="UniProtKB-KW"/>
</dbReference>
<dbReference type="EMBL" id="JACAZF010000002">
    <property type="protein sequence ID" value="KAF7312487.1"/>
    <property type="molecule type" value="Genomic_DNA"/>
</dbReference>
<dbReference type="GeneID" id="59342016"/>
<name>A0A8H6T8V2_9AGAR</name>
<evidence type="ECO:0000313" key="2">
    <source>
        <dbReference type="EMBL" id="KAF7312487.1"/>
    </source>
</evidence>
<feature type="compositionally biased region" description="Pro residues" evidence="1">
    <location>
        <begin position="163"/>
        <end position="172"/>
    </location>
</feature>
<evidence type="ECO:0000313" key="3">
    <source>
        <dbReference type="Proteomes" id="UP000636479"/>
    </source>
</evidence>
<dbReference type="Proteomes" id="UP000636479">
    <property type="component" value="Unassembled WGS sequence"/>
</dbReference>
<keyword evidence="3" id="KW-1185">Reference proteome</keyword>
<accession>A0A8H6T8V2</accession>
<evidence type="ECO:0000256" key="1">
    <source>
        <dbReference type="SAM" id="MobiDB-lite"/>
    </source>
</evidence>
<feature type="region of interest" description="Disordered" evidence="1">
    <location>
        <begin position="137"/>
        <end position="174"/>
    </location>
</feature>
<reference evidence="2" key="1">
    <citation type="submission" date="2020-05" db="EMBL/GenBank/DDBJ databases">
        <title>Mycena genomes resolve the evolution of fungal bioluminescence.</title>
        <authorList>
            <person name="Tsai I.J."/>
        </authorList>
    </citation>
    <scope>NUCLEOTIDE SEQUENCE</scope>
    <source>
        <strain evidence="2">171206Taipei</strain>
    </source>
</reference>
<dbReference type="OrthoDB" id="5987198at2759"/>
<dbReference type="AlphaFoldDB" id="A0A8H6T8V2"/>
<gene>
    <name evidence="2" type="ORF">MIND_00262400</name>
</gene>
<sequence length="480" mass="53499">MCCLLMPMDRIKQASSTTFDAPLSTTRRDDNGSLLVVSCALAQFHKSCMVARIFSKQTSSRSFSLDMSRYTSTCTALDASSSTSHLAVYSFGTQTRTQTISSTSLHYQQPLYDPSFFTPSHDLGPNHASLGRRNAIVELGPKRSTSKRSPYTKSQRQRRASNPAPPAPPPSIPRIININAIPRHLVRVPQESPPTRDTLMDPIMFCYEGAQMIGVPLSHGTRAAPRSGHSPILHGASDPIFPPGRHFGGKQISIRLAWPGYDVKEKRLDLRTHSTIGHLWTVVSAGLRELLSSVDSKSNPGDPDWAAWRLSRRRDGTRNFEEEEIIIAGLEHCGGSSFQLEVYVPVAIFLEDAGYRLRPKFQPGYIPHPDSPSYEERATHIRPTIMDATRISDGRLVILKAVSTRVHPHEVEIARLFSSPPLSEDPRNHCVPILDVLQDPDDADIQILVMPRLLSMRQPLYETVGEVVDAFRQIFEVRVV</sequence>